<evidence type="ECO:0000313" key="3">
    <source>
        <dbReference type="Proteomes" id="UP000831768"/>
    </source>
</evidence>
<dbReference type="AlphaFoldDB" id="A0A8U0A3K9"/>
<dbReference type="RefSeq" id="WP_247994430.1">
    <property type="nucleotide sequence ID" value="NZ_CP096019.1"/>
</dbReference>
<keyword evidence="1" id="KW-0812">Transmembrane</keyword>
<name>A0A8U0A3K9_9EURY</name>
<accession>A0A8U0A3K9</accession>
<gene>
    <name evidence="2" type="ORF">MW046_04815</name>
</gene>
<dbReference type="GeneID" id="71927344"/>
<organism evidence="2 3">
    <name type="scientific">Halocatena salina</name>
    <dbReference type="NCBI Taxonomy" id="2934340"/>
    <lineage>
        <taxon>Archaea</taxon>
        <taxon>Methanobacteriati</taxon>
        <taxon>Methanobacteriota</taxon>
        <taxon>Stenosarchaea group</taxon>
        <taxon>Halobacteria</taxon>
        <taxon>Halobacteriales</taxon>
        <taxon>Natronomonadaceae</taxon>
        <taxon>Halocatena</taxon>
    </lineage>
</organism>
<dbReference type="KEGG" id="haad:MW046_04815"/>
<keyword evidence="1" id="KW-1133">Transmembrane helix</keyword>
<sequence>MERHTTVMPAESVVSLGSIGGVTVGLGILLIGVASHGGEPLQAVGGVVVLLSIAALAMSLSRLDSSMESIEKE</sequence>
<evidence type="ECO:0000313" key="2">
    <source>
        <dbReference type="EMBL" id="UPM43770.1"/>
    </source>
</evidence>
<feature type="transmembrane region" description="Helical" evidence="1">
    <location>
        <begin position="41"/>
        <end position="60"/>
    </location>
</feature>
<proteinExistence type="predicted"/>
<protein>
    <submittedName>
        <fullName evidence="2">Uncharacterized protein</fullName>
    </submittedName>
</protein>
<dbReference type="Proteomes" id="UP000831768">
    <property type="component" value="Chromosome"/>
</dbReference>
<evidence type="ECO:0000256" key="1">
    <source>
        <dbReference type="SAM" id="Phobius"/>
    </source>
</evidence>
<reference evidence="2" key="1">
    <citation type="submission" date="2022-04" db="EMBL/GenBank/DDBJ databases">
        <title>Halocatena sp. nov., isolated from a salt lake.</title>
        <authorList>
            <person name="Cui H.-L."/>
        </authorList>
    </citation>
    <scope>NUCLEOTIDE SEQUENCE</scope>
    <source>
        <strain evidence="2">AD-1</strain>
    </source>
</reference>
<keyword evidence="1" id="KW-0472">Membrane</keyword>
<feature type="transmembrane region" description="Helical" evidence="1">
    <location>
        <begin position="12"/>
        <end position="35"/>
    </location>
</feature>
<dbReference type="EMBL" id="CP096019">
    <property type="protein sequence ID" value="UPM43770.1"/>
    <property type="molecule type" value="Genomic_DNA"/>
</dbReference>
<keyword evidence="3" id="KW-1185">Reference proteome</keyword>